<keyword evidence="2" id="KW-1185">Reference proteome</keyword>
<evidence type="ECO:0000313" key="2">
    <source>
        <dbReference type="Proteomes" id="UP001589532"/>
    </source>
</evidence>
<dbReference type="Gene3D" id="3.90.1200.10">
    <property type="match status" value="1"/>
</dbReference>
<protein>
    <recommendedName>
        <fullName evidence="3">Aminoglycoside phosphotransferase domain-containing protein</fullName>
    </recommendedName>
</protein>
<reference evidence="1 2" key="1">
    <citation type="submission" date="2024-09" db="EMBL/GenBank/DDBJ databases">
        <authorList>
            <person name="Sun Q."/>
            <person name="Mori K."/>
        </authorList>
    </citation>
    <scope>NUCLEOTIDE SEQUENCE [LARGE SCALE GENOMIC DNA]</scope>
    <source>
        <strain evidence="1 2">JCM 3143</strain>
    </source>
</reference>
<organism evidence="1 2">
    <name type="scientific">Nonomuraea helvata</name>
    <dbReference type="NCBI Taxonomy" id="37484"/>
    <lineage>
        <taxon>Bacteria</taxon>
        <taxon>Bacillati</taxon>
        <taxon>Actinomycetota</taxon>
        <taxon>Actinomycetes</taxon>
        <taxon>Streptosporangiales</taxon>
        <taxon>Streptosporangiaceae</taxon>
        <taxon>Nonomuraea</taxon>
    </lineage>
</organism>
<accession>A0ABV5RRN7</accession>
<proteinExistence type="predicted"/>
<evidence type="ECO:0000313" key="1">
    <source>
        <dbReference type="EMBL" id="MFB9622095.1"/>
    </source>
</evidence>
<dbReference type="RefSeq" id="WP_345001844.1">
    <property type="nucleotide sequence ID" value="NZ_BAAAXV010000009.1"/>
</dbReference>
<gene>
    <name evidence="1" type="ORF">ACFFSA_03300</name>
</gene>
<sequence>MLNVVAWTRLEPWRVARARTDRDETVIVKWTGPHVDGRHSEAWRLCTEVAALRFLSEDLGADLAPRVLAEDLGVGLAPRVPAEDRPGGRIVLEELPGGRIVLEDLAPRIALDGLLRRDGADAHLERLTAAARARGELGALTAGRAEPYYRRRAALGPVDAEADRLGRVARLRAEGVPQAEVLGAPVTGAVEHELASALEVLADPGPFLVLSNGDPEANNVLVHADGPPDARLIDFEFAGFTHALHDAVCLYVPGPAWMSVGTPAAAAQREPADAYRRALAAGVPEAEDERRYGTALAAACVAFALARLWRLSVLDARPAGDDSRAQLVAVLEAAARTAEAWRALPRLAGWCRRLADALRRRWPDADVDLAAPAPYTPRRS</sequence>
<dbReference type="Proteomes" id="UP001589532">
    <property type="component" value="Unassembled WGS sequence"/>
</dbReference>
<comment type="caution">
    <text evidence="1">The sequence shown here is derived from an EMBL/GenBank/DDBJ whole genome shotgun (WGS) entry which is preliminary data.</text>
</comment>
<dbReference type="InterPro" id="IPR011009">
    <property type="entry name" value="Kinase-like_dom_sf"/>
</dbReference>
<dbReference type="EMBL" id="JBHMBW010000002">
    <property type="protein sequence ID" value="MFB9622095.1"/>
    <property type="molecule type" value="Genomic_DNA"/>
</dbReference>
<name>A0ABV5RRN7_9ACTN</name>
<evidence type="ECO:0008006" key="3">
    <source>
        <dbReference type="Google" id="ProtNLM"/>
    </source>
</evidence>
<dbReference type="SUPFAM" id="SSF56112">
    <property type="entry name" value="Protein kinase-like (PK-like)"/>
    <property type="match status" value="1"/>
</dbReference>